<accession>A0AC60Q1G1</accession>
<evidence type="ECO:0000313" key="1">
    <source>
        <dbReference type="EMBL" id="KAG0426738.1"/>
    </source>
</evidence>
<protein>
    <submittedName>
        <fullName evidence="1">Uncharacterized protein</fullName>
    </submittedName>
</protein>
<sequence>VTAEPCCRRATEKPAQSSAACVLGAMAPSRARSCPPPMVLVLLLAAKSSGYLHQDEAQEEVTAVAGGEVSLPCGAADNPFPGLAVGDEPCLLLWFREGSATPILSADARRGGGLHNAKVSHPPGLPRSVRSGPDVHLETFGKSGLDGR</sequence>
<proteinExistence type="predicted"/>
<organism evidence="1 2">
    <name type="scientific">Ixodes persulcatus</name>
    <name type="common">Taiga tick</name>
    <dbReference type="NCBI Taxonomy" id="34615"/>
    <lineage>
        <taxon>Eukaryota</taxon>
        <taxon>Metazoa</taxon>
        <taxon>Ecdysozoa</taxon>
        <taxon>Arthropoda</taxon>
        <taxon>Chelicerata</taxon>
        <taxon>Arachnida</taxon>
        <taxon>Acari</taxon>
        <taxon>Parasitiformes</taxon>
        <taxon>Ixodida</taxon>
        <taxon>Ixodoidea</taxon>
        <taxon>Ixodidae</taxon>
        <taxon>Ixodinae</taxon>
        <taxon>Ixodes</taxon>
    </lineage>
</organism>
<feature type="non-terminal residue" evidence="1">
    <location>
        <position position="1"/>
    </location>
</feature>
<dbReference type="EMBL" id="JABSTQ010009691">
    <property type="protein sequence ID" value="KAG0426738.1"/>
    <property type="molecule type" value="Genomic_DNA"/>
</dbReference>
<comment type="caution">
    <text evidence="1">The sequence shown here is derived from an EMBL/GenBank/DDBJ whole genome shotgun (WGS) entry which is preliminary data.</text>
</comment>
<keyword evidence="2" id="KW-1185">Reference proteome</keyword>
<dbReference type="Proteomes" id="UP000805193">
    <property type="component" value="Unassembled WGS sequence"/>
</dbReference>
<evidence type="ECO:0000313" key="2">
    <source>
        <dbReference type="Proteomes" id="UP000805193"/>
    </source>
</evidence>
<name>A0AC60Q1G1_IXOPE</name>
<reference evidence="1 2" key="1">
    <citation type="journal article" date="2020" name="Cell">
        <title>Large-Scale Comparative Analyses of Tick Genomes Elucidate Their Genetic Diversity and Vector Capacities.</title>
        <authorList>
            <consortium name="Tick Genome and Microbiome Consortium (TIGMIC)"/>
            <person name="Jia N."/>
            <person name="Wang J."/>
            <person name="Shi W."/>
            <person name="Du L."/>
            <person name="Sun Y."/>
            <person name="Zhan W."/>
            <person name="Jiang J.F."/>
            <person name="Wang Q."/>
            <person name="Zhang B."/>
            <person name="Ji P."/>
            <person name="Bell-Sakyi L."/>
            <person name="Cui X.M."/>
            <person name="Yuan T.T."/>
            <person name="Jiang B.G."/>
            <person name="Yang W.F."/>
            <person name="Lam T.T."/>
            <person name="Chang Q.C."/>
            <person name="Ding S.J."/>
            <person name="Wang X.J."/>
            <person name="Zhu J.G."/>
            <person name="Ruan X.D."/>
            <person name="Zhao L."/>
            <person name="Wei J.T."/>
            <person name="Ye R.Z."/>
            <person name="Que T.C."/>
            <person name="Du C.H."/>
            <person name="Zhou Y.H."/>
            <person name="Cheng J.X."/>
            <person name="Dai P.F."/>
            <person name="Guo W.B."/>
            <person name="Han X.H."/>
            <person name="Huang E.J."/>
            <person name="Li L.F."/>
            <person name="Wei W."/>
            <person name="Gao Y.C."/>
            <person name="Liu J.Z."/>
            <person name="Shao H.Z."/>
            <person name="Wang X."/>
            <person name="Wang C.C."/>
            <person name="Yang T.C."/>
            <person name="Huo Q.B."/>
            <person name="Li W."/>
            <person name="Chen H.Y."/>
            <person name="Chen S.E."/>
            <person name="Zhou L.G."/>
            <person name="Ni X.B."/>
            <person name="Tian J.H."/>
            <person name="Sheng Y."/>
            <person name="Liu T."/>
            <person name="Pan Y.S."/>
            <person name="Xia L.Y."/>
            <person name="Li J."/>
            <person name="Zhao F."/>
            <person name="Cao W.C."/>
        </authorList>
    </citation>
    <scope>NUCLEOTIDE SEQUENCE [LARGE SCALE GENOMIC DNA]</scope>
    <source>
        <strain evidence="1">Iper-2018</strain>
    </source>
</reference>
<gene>
    <name evidence="1" type="ORF">HPB47_026164</name>
</gene>